<name>A0A2T6BPI1_9RHOB</name>
<feature type="transmembrane region" description="Helical" evidence="1">
    <location>
        <begin position="59"/>
        <end position="79"/>
    </location>
</feature>
<evidence type="ECO:0000313" key="3">
    <source>
        <dbReference type="Proteomes" id="UP000243978"/>
    </source>
</evidence>
<comment type="caution">
    <text evidence="2">The sequence shown here is derived from an EMBL/GenBank/DDBJ whole genome shotgun (WGS) entry which is preliminary data.</text>
</comment>
<evidence type="ECO:0000256" key="1">
    <source>
        <dbReference type="SAM" id="Phobius"/>
    </source>
</evidence>
<feature type="transmembrane region" description="Helical" evidence="1">
    <location>
        <begin position="221"/>
        <end position="244"/>
    </location>
</feature>
<protein>
    <submittedName>
        <fullName evidence="2">Uncharacterized protein</fullName>
    </submittedName>
</protein>
<feature type="transmembrane region" description="Helical" evidence="1">
    <location>
        <begin position="28"/>
        <end position="47"/>
    </location>
</feature>
<evidence type="ECO:0000313" key="2">
    <source>
        <dbReference type="EMBL" id="PTX57998.1"/>
    </source>
</evidence>
<dbReference type="EMBL" id="QBKS01000001">
    <property type="protein sequence ID" value="PTX57998.1"/>
    <property type="molecule type" value="Genomic_DNA"/>
</dbReference>
<keyword evidence="1" id="KW-1133">Transmembrane helix</keyword>
<proteinExistence type="predicted"/>
<feature type="transmembrane region" description="Helical" evidence="1">
    <location>
        <begin position="123"/>
        <end position="147"/>
    </location>
</feature>
<feature type="transmembrane region" description="Helical" evidence="1">
    <location>
        <begin position="188"/>
        <end position="209"/>
    </location>
</feature>
<gene>
    <name evidence="2" type="ORF">C8N43_2673</name>
</gene>
<sequence length="266" mass="29551">MFVVLLICTPSLLLPGVSQDTTQMVVLVALFAGLVTLIEYGSSYPCLVEFRNAPPFNRVRFLSLFISVFLLSIIFRGLYEPTTLTIFIQAVGHLVGYVIDFPYSPVRLILLLVPDQSNAEHMALMRAAVGLSYLVSLLTLAVFLIVLRIMGWPNRRVAFNFWTNLPTFDPTMGGDVVTRLNRDARFNIALGFFLPFLLPIVARSASGLFDANMVDSPQTLVWMISLWGFLPASLFMRGIAMNRIADMIDEKRMRGARAVAAGLVPA</sequence>
<keyword evidence="3" id="KW-1185">Reference proteome</keyword>
<accession>A0A2T6BPI1</accession>
<organism evidence="2 3">
    <name type="scientific">Litoreibacter ponti</name>
    <dbReference type="NCBI Taxonomy" id="1510457"/>
    <lineage>
        <taxon>Bacteria</taxon>
        <taxon>Pseudomonadati</taxon>
        <taxon>Pseudomonadota</taxon>
        <taxon>Alphaproteobacteria</taxon>
        <taxon>Rhodobacterales</taxon>
        <taxon>Roseobacteraceae</taxon>
        <taxon>Litoreibacter</taxon>
    </lineage>
</organism>
<keyword evidence="1" id="KW-0472">Membrane</keyword>
<dbReference type="AlphaFoldDB" id="A0A2T6BPI1"/>
<dbReference type="RefSeq" id="WP_245912997.1">
    <property type="nucleotide sequence ID" value="NZ_QBKS01000001.1"/>
</dbReference>
<reference evidence="2 3" key="1">
    <citation type="submission" date="2018-04" db="EMBL/GenBank/DDBJ databases">
        <title>Genomic Encyclopedia of Archaeal and Bacterial Type Strains, Phase II (KMG-II): from individual species to whole genera.</title>
        <authorList>
            <person name="Goeker M."/>
        </authorList>
    </citation>
    <scope>NUCLEOTIDE SEQUENCE [LARGE SCALE GENOMIC DNA]</scope>
    <source>
        <strain evidence="2 3">DSM 100977</strain>
    </source>
</reference>
<dbReference type="Proteomes" id="UP000243978">
    <property type="component" value="Unassembled WGS sequence"/>
</dbReference>
<keyword evidence="1" id="KW-0812">Transmembrane</keyword>